<protein>
    <submittedName>
        <fullName evidence="1">Uncharacterized protein</fullName>
    </submittedName>
</protein>
<comment type="caution">
    <text evidence="1">The sequence shown here is derived from an EMBL/GenBank/DDBJ whole genome shotgun (WGS) entry which is preliminary data.</text>
</comment>
<dbReference type="Proteomes" id="UP001163603">
    <property type="component" value="Chromosome 10"/>
</dbReference>
<evidence type="ECO:0000313" key="1">
    <source>
        <dbReference type="EMBL" id="KAJ0025614.1"/>
    </source>
</evidence>
<sequence length="32" mass="3958">MREHVVSCYYNWGEWLMWSGSHGRERKIDESE</sequence>
<organism evidence="1 2">
    <name type="scientific">Pistacia integerrima</name>
    <dbReference type="NCBI Taxonomy" id="434235"/>
    <lineage>
        <taxon>Eukaryota</taxon>
        <taxon>Viridiplantae</taxon>
        <taxon>Streptophyta</taxon>
        <taxon>Embryophyta</taxon>
        <taxon>Tracheophyta</taxon>
        <taxon>Spermatophyta</taxon>
        <taxon>Magnoliopsida</taxon>
        <taxon>eudicotyledons</taxon>
        <taxon>Gunneridae</taxon>
        <taxon>Pentapetalae</taxon>
        <taxon>rosids</taxon>
        <taxon>malvids</taxon>
        <taxon>Sapindales</taxon>
        <taxon>Anacardiaceae</taxon>
        <taxon>Pistacia</taxon>
    </lineage>
</organism>
<evidence type="ECO:0000313" key="2">
    <source>
        <dbReference type="Proteomes" id="UP001163603"/>
    </source>
</evidence>
<dbReference type="EMBL" id="CM047745">
    <property type="protein sequence ID" value="KAJ0025614.1"/>
    <property type="molecule type" value="Genomic_DNA"/>
</dbReference>
<keyword evidence="2" id="KW-1185">Reference proteome</keyword>
<name>A0ACC0XXK7_9ROSI</name>
<proteinExistence type="predicted"/>
<reference evidence="2" key="1">
    <citation type="journal article" date="2023" name="G3 (Bethesda)">
        <title>Genome assembly and association tests identify interacting loci associated with vigor, precocity, and sex in interspecific pistachio rootstocks.</title>
        <authorList>
            <person name="Palmer W."/>
            <person name="Jacygrad E."/>
            <person name="Sagayaradj S."/>
            <person name="Cavanaugh K."/>
            <person name="Han R."/>
            <person name="Bertier L."/>
            <person name="Beede B."/>
            <person name="Kafkas S."/>
            <person name="Golino D."/>
            <person name="Preece J."/>
            <person name="Michelmore R."/>
        </authorList>
    </citation>
    <scope>NUCLEOTIDE SEQUENCE [LARGE SCALE GENOMIC DNA]</scope>
</reference>
<gene>
    <name evidence="1" type="ORF">Pint_08308</name>
</gene>
<accession>A0ACC0XXK7</accession>